<feature type="domain" description="Isopropylmalate dehydrogenase-like" evidence="13">
    <location>
        <begin position="1"/>
        <end position="358"/>
    </location>
</feature>
<comment type="cofactor">
    <cofactor evidence="10 12">
        <name>Mg(2+)</name>
        <dbReference type="ChEBI" id="CHEBI:18420"/>
    </cofactor>
    <cofactor evidence="10 12">
        <name>Mn(2+)</name>
        <dbReference type="ChEBI" id="CHEBI:29035"/>
    </cofactor>
    <text evidence="10 12">Binds 1 Mg(2+) or Mn(2+) ion per subunit.</text>
</comment>
<dbReference type="SUPFAM" id="SSF53659">
    <property type="entry name" value="Isocitrate/Isopropylmalate dehydrogenase-like"/>
    <property type="match status" value="1"/>
</dbReference>
<dbReference type="InParanoid" id="A0A7R8YSV3"/>
<protein>
    <recommendedName>
        <fullName evidence="10">Isocitrate dehydrogenase [NADP]</fullName>
        <ecNumber evidence="10">1.1.1.42</ecNumber>
    </recommendedName>
</protein>
<keyword evidence="15" id="KW-1185">Reference proteome</keyword>
<feature type="site" description="Critical for catalysis" evidence="11">
    <location>
        <position position="169"/>
    </location>
</feature>
<dbReference type="Proteomes" id="UP000594454">
    <property type="component" value="Chromosome 3"/>
</dbReference>
<reference evidence="14 15" key="1">
    <citation type="submission" date="2020-11" db="EMBL/GenBank/DDBJ databases">
        <authorList>
            <person name="Wallbank WR R."/>
            <person name="Pardo Diaz C."/>
            <person name="Kozak K."/>
            <person name="Martin S."/>
            <person name="Jiggins C."/>
            <person name="Moest M."/>
            <person name="Warren A I."/>
            <person name="Generalovic N T."/>
            <person name="Byers J.R.P. K."/>
            <person name="Montejo-Kovacevich G."/>
            <person name="Yen C E."/>
        </authorList>
    </citation>
    <scope>NUCLEOTIDE SEQUENCE [LARGE SCALE GENOMIC DNA]</scope>
</reference>
<dbReference type="PIRSF" id="PIRSF000108">
    <property type="entry name" value="IDH_NADP"/>
    <property type="match status" value="1"/>
</dbReference>
<evidence type="ECO:0000256" key="6">
    <source>
        <dbReference type="ARBA" id="ARBA00022842"/>
    </source>
</evidence>
<evidence type="ECO:0000256" key="12">
    <source>
        <dbReference type="PIRSR" id="PIRSR000108-3"/>
    </source>
</evidence>
<dbReference type="EC" id="1.1.1.42" evidence="10"/>
<keyword evidence="5 10" id="KW-0479">Metal-binding</keyword>
<dbReference type="InterPro" id="IPR019818">
    <property type="entry name" value="IsoCit/isopropylmalate_DH_CS"/>
</dbReference>
<dbReference type="GO" id="GO:0051287">
    <property type="term" value="F:NAD binding"/>
    <property type="evidence" value="ECO:0007669"/>
    <property type="project" value="InterPro"/>
</dbReference>
<dbReference type="GO" id="GO:0006102">
    <property type="term" value="P:isocitrate metabolic process"/>
    <property type="evidence" value="ECO:0007669"/>
    <property type="project" value="InterPro"/>
</dbReference>
<evidence type="ECO:0000313" key="15">
    <source>
        <dbReference type="Proteomes" id="UP000594454"/>
    </source>
</evidence>
<dbReference type="InterPro" id="IPR004790">
    <property type="entry name" value="Isocitrate_DH_NADP"/>
</dbReference>
<organism evidence="14 15">
    <name type="scientific">Hermetia illucens</name>
    <name type="common">Black soldier fly</name>
    <dbReference type="NCBI Taxonomy" id="343691"/>
    <lineage>
        <taxon>Eukaryota</taxon>
        <taxon>Metazoa</taxon>
        <taxon>Ecdysozoa</taxon>
        <taxon>Arthropoda</taxon>
        <taxon>Hexapoda</taxon>
        <taxon>Insecta</taxon>
        <taxon>Pterygota</taxon>
        <taxon>Neoptera</taxon>
        <taxon>Endopterygota</taxon>
        <taxon>Diptera</taxon>
        <taxon>Brachycera</taxon>
        <taxon>Stratiomyomorpha</taxon>
        <taxon>Stratiomyidae</taxon>
        <taxon>Hermetiinae</taxon>
        <taxon>Hermetia</taxon>
    </lineage>
</organism>
<dbReference type="GO" id="GO:0004450">
    <property type="term" value="F:isocitrate dehydrogenase (NADP+) activity"/>
    <property type="evidence" value="ECO:0007669"/>
    <property type="project" value="UniProtKB-EC"/>
</dbReference>
<evidence type="ECO:0000256" key="3">
    <source>
        <dbReference type="ARBA" id="ARBA00022435"/>
    </source>
</evidence>
<dbReference type="InterPro" id="IPR024084">
    <property type="entry name" value="IsoPropMal-DH-like_dom"/>
</dbReference>
<dbReference type="GO" id="GO:0006739">
    <property type="term" value="P:NADP+ metabolic process"/>
    <property type="evidence" value="ECO:0007669"/>
    <property type="project" value="TreeGrafter"/>
</dbReference>
<proteinExistence type="inferred from homology"/>
<dbReference type="PANTHER" id="PTHR11822:SF21">
    <property type="entry name" value="ISOCITRATE DEHYDROGENASE [NADP], MITOCHONDRIAL"/>
    <property type="match status" value="1"/>
</dbReference>
<evidence type="ECO:0000313" key="14">
    <source>
        <dbReference type="EMBL" id="CAD7084262.1"/>
    </source>
</evidence>
<dbReference type="EMBL" id="LR899011">
    <property type="protein sequence ID" value="CAD7084262.1"/>
    <property type="molecule type" value="Genomic_DNA"/>
</dbReference>
<keyword evidence="7 10" id="KW-0521">NADP</keyword>
<keyword evidence="4 10" id="KW-0816">Tricarboxylic acid cycle</keyword>
<evidence type="ECO:0000256" key="5">
    <source>
        <dbReference type="ARBA" id="ARBA00022723"/>
    </source>
</evidence>
<feature type="binding site" evidence="12">
    <location>
        <position position="232"/>
    </location>
    <ligand>
        <name>Mn(2+)</name>
        <dbReference type="ChEBI" id="CHEBI:29035"/>
    </ligand>
</feature>
<evidence type="ECO:0000259" key="13">
    <source>
        <dbReference type="SMART" id="SM01329"/>
    </source>
</evidence>
<dbReference type="GO" id="GO:0006099">
    <property type="term" value="P:tricarboxylic acid cycle"/>
    <property type="evidence" value="ECO:0007669"/>
    <property type="project" value="UniProtKB-KW"/>
</dbReference>
<keyword evidence="6 10" id="KW-0460">Magnesium</keyword>
<evidence type="ECO:0000256" key="9">
    <source>
        <dbReference type="ARBA" id="ARBA00023211"/>
    </source>
</evidence>
<evidence type="ECO:0000256" key="10">
    <source>
        <dbReference type="PIRNR" id="PIRNR000108"/>
    </source>
</evidence>
<dbReference type="GO" id="GO:0006097">
    <property type="term" value="P:glyoxylate cycle"/>
    <property type="evidence" value="ECO:0007669"/>
    <property type="project" value="UniProtKB-KW"/>
</dbReference>
<name>A0A7R8YSV3_HERIL</name>
<accession>A0A7R8YSV3</accession>
<dbReference type="NCBIfam" id="NF006156">
    <property type="entry name" value="PRK08299.1"/>
    <property type="match status" value="1"/>
</dbReference>
<evidence type="ECO:0000256" key="2">
    <source>
        <dbReference type="ARBA" id="ARBA00007769"/>
    </source>
</evidence>
<evidence type="ECO:0000256" key="1">
    <source>
        <dbReference type="ARBA" id="ARBA00001936"/>
    </source>
</evidence>
<dbReference type="NCBIfam" id="TIGR00127">
    <property type="entry name" value="nadp_idh_euk"/>
    <property type="match status" value="1"/>
</dbReference>
<keyword evidence="9 10" id="KW-0464">Manganese</keyword>
<feature type="binding site" evidence="12">
    <location>
        <position position="209"/>
    </location>
    <ligand>
        <name>Mn(2+)</name>
        <dbReference type="ChEBI" id="CHEBI:29035"/>
    </ligand>
</feature>
<evidence type="ECO:0000256" key="11">
    <source>
        <dbReference type="PIRSR" id="PIRSR000108-1"/>
    </source>
</evidence>
<dbReference type="SMART" id="SM01329">
    <property type="entry name" value="Iso_dh"/>
    <property type="match status" value="1"/>
</dbReference>
<sequence length="369" mass="41875">MDGDEMTRIIWQFIKDKLIFPYIKVDCLYYDLGLPYRDATDDQVTSMQLTLFSSTMSVLNAPPSLQMRPEYKNSISRKCVPGWTKPIVIGRHAHGDQYKATDAVIEKPGKVELIYTGNDGTVKKYEIFDFKDSGVVMGMYNTDESIKAFAHSSFQVALQMKWPLFLSTKNTILKGYDGRFKDIFQEIYEREYKSEFDKAGIYYEHRLIDDMVAQTLKSNGGFIWACKNYDGDVQSDIIAQGYGSLGLMTSVLVCPDGKTVESEAAHGTVTRHYRQHQKGLPTSTNPIASIFAWTRGLIHRAKLDNTPELEKFARTLEAACVKCVESGRMTKDLAICIHGSDKLQEDMYLNTEDFLEAISDQVSHMMQSK</sequence>
<dbReference type="PROSITE" id="PS00470">
    <property type="entry name" value="IDH_IMDH"/>
    <property type="match status" value="1"/>
</dbReference>
<evidence type="ECO:0000256" key="4">
    <source>
        <dbReference type="ARBA" id="ARBA00022532"/>
    </source>
</evidence>
<keyword evidence="8 10" id="KW-0560">Oxidoreductase</keyword>
<gene>
    <name evidence="14" type="ORF">HERILL_LOCUS7167</name>
</gene>
<comment type="similarity">
    <text evidence="2 10">Belongs to the isocitrate and isopropylmalate dehydrogenases family.</text>
</comment>
<dbReference type="GO" id="GO:0000287">
    <property type="term" value="F:magnesium ion binding"/>
    <property type="evidence" value="ECO:0007669"/>
    <property type="project" value="InterPro"/>
</dbReference>
<dbReference type="GO" id="GO:0005739">
    <property type="term" value="C:mitochondrion"/>
    <property type="evidence" value="ECO:0007669"/>
    <property type="project" value="TreeGrafter"/>
</dbReference>
<evidence type="ECO:0000256" key="7">
    <source>
        <dbReference type="ARBA" id="ARBA00022857"/>
    </source>
</evidence>
<comment type="catalytic activity">
    <reaction evidence="10">
        <text>D-threo-isocitrate + NADP(+) = 2-oxoglutarate + CO2 + NADPH</text>
        <dbReference type="Rhea" id="RHEA:19629"/>
        <dbReference type="ChEBI" id="CHEBI:15562"/>
        <dbReference type="ChEBI" id="CHEBI:16526"/>
        <dbReference type="ChEBI" id="CHEBI:16810"/>
        <dbReference type="ChEBI" id="CHEBI:57783"/>
        <dbReference type="ChEBI" id="CHEBI:58349"/>
        <dbReference type="EC" id="1.1.1.42"/>
    </reaction>
</comment>
<dbReference type="PANTHER" id="PTHR11822">
    <property type="entry name" value="NADP-SPECIFIC ISOCITRATE DEHYDROGENASE"/>
    <property type="match status" value="1"/>
</dbReference>
<comment type="cofactor">
    <cofactor evidence="1">
        <name>Mn(2+)</name>
        <dbReference type="ChEBI" id="CHEBI:29035"/>
    </cofactor>
</comment>
<evidence type="ECO:0000256" key="8">
    <source>
        <dbReference type="ARBA" id="ARBA00023002"/>
    </source>
</evidence>
<dbReference type="Gene3D" id="3.40.718.10">
    <property type="entry name" value="Isopropylmalate Dehydrogenase"/>
    <property type="match status" value="1"/>
</dbReference>
<keyword evidence="3" id="KW-0329">Glyoxylate bypass</keyword>
<feature type="site" description="Critical for catalysis" evidence="11">
    <location>
        <position position="98"/>
    </location>
</feature>
<dbReference type="OrthoDB" id="248923at2759"/>
<dbReference type="AlphaFoldDB" id="A0A7R8YSV3"/>
<dbReference type="Pfam" id="PF00180">
    <property type="entry name" value="Iso_dh"/>
    <property type="match status" value="1"/>
</dbReference>